<accession>A0A9P0EGV3</accession>
<reference evidence="1" key="1">
    <citation type="submission" date="2022-01" db="EMBL/GenBank/DDBJ databases">
        <authorList>
            <person name="King R."/>
        </authorList>
    </citation>
    <scope>NUCLEOTIDE SEQUENCE</scope>
</reference>
<organism evidence="1 2">
    <name type="scientific">Nezara viridula</name>
    <name type="common">Southern green stink bug</name>
    <name type="synonym">Cimex viridulus</name>
    <dbReference type="NCBI Taxonomy" id="85310"/>
    <lineage>
        <taxon>Eukaryota</taxon>
        <taxon>Metazoa</taxon>
        <taxon>Ecdysozoa</taxon>
        <taxon>Arthropoda</taxon>
        <taxon>Hexapoda</taxon>
        <taxon>Insecta</taxon>
        <taxon>Pterygota</taxon>
        <taxon>Neoptera</taxon>
        <taxon>Paraneoptera</taxon>
        <taxon>Hemiptera</taxon>
        <taxon>Heteroptera</taxon>
        <taxon>Panheteroptera</taxon>
        <taxon>Pentatomomorpha</taxon>
        <taxon>Pentatomoidea</taxon>
        <taxon>Pentatomidae</taxon>
        <taxon>Pentatominae</taxon>
        <taxon>Nezara</taxon>
    </lineage>
</organism>
<evidence type="ECO:0000313" key="2">
    <source>
        <dbReference type="Proteomes" id="UP001152798"/>
    </source>
</evidence>
<dbReference type="AlphaFoldDB" id="A0A9P0EGV3"/>
<keyword evidence="2" id="KW-1185">Reference proteome</keyword>
<evidence type="ECO:0000313" key="1">
    <source>
        <dbReference type="EMBL" id="CAH1393726.1"/>
    </source>
</evidence>
<gene>
    <name evidence="1" type="ORF">NEZAVI_LOCUS4350</name>
</gene>
<name>A0A9P0EGV3_NEZVI</name>
<dbReference type="Proteomes" id="UP001152798">
    <property type="component" value="Chromosome 2"/>
</dbReference>
<protein>
    <submittedName>
        <fullName evidence="1">Uncharacterized protein</fullName>
    </submittedName>
</protein>
<dbReference type="EMBL" id="OV725078">
    <property type="protein sequence ID" value="CAH1393726.1"/>
    <property type="molecule type" value="Genomic_DNA"/>
</dbReference>
<sequence>MKRRKEGDLQEDCAYPRRTVSGRCSEGRVWIGAEKNWLKSETSGPDSTSNTTLDSGTWGLKIMTLFKRTLQLKHSEFLLRIMVSMLC</sequence>
<proteinExistence type="predicted"/>